<keyword evidence="1" id="KW-0472">Membrane</keyword>
<protein>
    <submittedName>
        <fullName evidence="2">Uncharacterized protein</fullName>
    </submittedName>
</protein>
<comment type="caution">
    <text evidence="2">The sequence shown here is derived from an EMBL/GenBank/DDBJ whole genome shotgun (WGS) entry which is preliminary data.</text>
</comment>
<gene>
    <name evidence="2" type="ORF">OLEA9_A078899</name>
</gene>
<name>A0A8S0RVX2_OLEEU</name>
<evidence type="ECO:0000313" key="2">
    <source>
        <dbReference type="EMBL" id="CAA2983147.1"/>
    </source>
</evidence>
<evidence type="ECO:0000256" key="1">
    <source>
        <dbReference type="SAM" id="Phobius"/>
    </source>
</evidence>
<dbReference type="Proteomes" id="UP000594638">
    <property type="component" value="Unassembled WGS sequence"/>
</dbReference>
<dbReference type="Gramene" id="OE9A078899T1">
    <property type="protein sequence ID" value="OE9A078899C1"/>
    <property type="gene ID" value="OE9A078899"/>
</dbReference>
<feature type="transmembrane region" description="Helical" evidence="1">
    <location>
        <begin position="20"/>
        <end position="38"/>
    </location>
</feature>
<keyword evidence="1" id="KW-1133">Transmembrane helix</keyword>
<dbReference type="EMBL" id="CACTIH010003723">
    <property type="protein sequence ID" value="CAA2983147.1"/>
    <property type="molecule type" value="Genomic_DNA"/>
</dbReference>
<accession>A0A8S0RVX2</accession>
<keyword evidence="1" id="KW-0812">Transmembrane</keyword>
<sequence>MATMMAGDLQVRRRVGDWAIRFLVTVVSVNAVATVVAISDGCNVGEDELLWCGDGVPVANLFLLPVGLISGWGGEDDRFSFGF</sequence>
<proteinExistence type="predicted"/>
<keyword evidence="3" id="KW-1185">Reference proteome</keyword>
<organism evidence="2 3">
    <name type="scientific">Olea europaea subsp. europaea</name>
    <dbReference type="NCBI Taxonomy" id="158383"/>
    <lineage>
        <taxon>Eukaryota</taxon>
        <taxon>Viridiplantae</taxon>
        <taxon>Streptophyta</taxon>
        <taxon>Embryophyta</taxon>
        <taxon>Tracheophyta</taxon>
        <taxon>Spermatophyta</taxon>
        <taxon>Magnoliopsida</taxon>
        <taxon>eudicotyledons</taxon>
        <taxon>Gunneridae</taxon>
        <taxon>Pentapetalae</taxon>
        <taxon>asterids</taxon>
        <taxon>lamiids</taxon>
        <taxon>Lamiales</taxon>
        <taxon>Oleaceae</taxon>
        <taxon>Oleeae</taxon>
        <taxon>Olea</taxon>
    </lineage>
</organism>
<dbReference type="AlphaFoldDB" id="A0A8S0RVX2"/>
<reference evidence="2 3" key="1">
    <citation type="submission" date="2019-12" db="EMBL/GenBank/DDBJ databases">
        <authorList>
            <person name="Alioto T."/>
            <person name="Alioto T."/>
            <person name="Gomez Garrido J."/>
        </authorList>
    </citation>
    <scope>NUCLEOTIDE SEQUENCE [LARGE SCALE GENOMIC DNA]</scope>
</reference>
<evidence type="ECO:0000313" key="3">
    <source>
        <dbReference type="Proteomes" id="UP000594638"/>
    </source>
</evidence>